<dbReference type="GO" id="GO:0045719">
    <property type="term" value="P:negative regulation of glycogen biosynthetic process"/>
    <property type="evidence" value="ECO:0007669"/>
    <property type="project" value="TreeGrafter"/>
</dbReference>
<dbReference type="Proteomes" id="UP000324748">
    <property type="component" value="Unassembled WGS sequence"/>
</dbReference>
<evidence type="ECO:0000313" key="5">
    <source>
        <dbReference type="EMBL" id="KAA1091656.1"/>
    </source>
</evidence>
<dbReference type="GO" id="GO:0005829">
    <property type="term" value="C:cytosol"/>
    <property type="evidence" value="ECO:0007669"/>
    <property type="project" value="TreeGrafter"/>
</dbReference>
<gene>
    <name evidence="5" type="ORF">PGT21_036565</name>
</gene>
<keyword evidence="6" id="KW-1185">Reference proteome</keyword>
<feature type="compositionally biased region" description="Low complexity" evidence="3">
    <location>
        <begin position="307"/>
        <end position="319"/>
    </location>
</feature>
<accession>A0A5B0NSP6</accession>
<dbReference type="PANTHER" id="PTHR24346:SF51">
    <property type="entry name" value="PAS DOMAIN-CONTAINING SERINE_THREONINE-PROTEIN KINASE"/>
    <property type="match status" value="1"/>
</dbReference>
<dbReference type="Gene3D" id="3.30.200.20">
    <property type="entry name" value="Phosphorylase Kinase, domain 1"/>
    <property type="match status" value="1"/>
</dbReference>
<dbReference type="Pfam" id="PF00069">
    <property type="entry name" value="Pkinase"/>
    <property type="match status" value="1"/>
</dbReference>
<dbReference type="PROSITE" id="PS00108">
    <property type="entry name" value="PROTEIN_KINASE_ST"/>
    <property type="match status" value="1"/>
</dbReference>
<evidence type="ECO:0000259" key="4">
    <source>
        <dbReference type="PROSITE" id="PS50011"/>
    </source>
</evidence>
<dbReference type="GO" id="GO:0035556">
    <property type="term" value="P:intracellular signal transduction"/>
    <property type="evidence" value="ECO:0007669"/>
    <property type="project" value="TreeGrafter"/>
</dbReference>
<dbReference type="InterPro" id="IPR011009">
    <property type="entry name" value="Kinase-like_dom_sf"/>
</dbReference>
<dbReference type="InterPro" id="IPR008271">
    <property type="entry name" value="Ser/Thr_kinase_AS"/>
</dbReference>
<dbReference type="InterPro" id="IPR000719">
    <property type="entry name" value="Prot_kinase_dom"/>
</dbReference>
<comment type="caution">
    <text evidence="5">The sequence shown here is derived from an EMBL/GenBank/DDBJ whole genome shotgun (WGS) entry which is preliminary data.</text>
</comment>
<dbReference type="GO" id="GO:0004674">
    <property type="term" value="F:protein serine/threonine kinase activity"/>
    <property type="evidence" value="ECO:0007669"/>
    <property type="project" value="TreeGrafter"/>
</dbReference>
<dbReference type="PROSITE" id="PS50011">
    <property type="entry name" value="PROTEIN_KINASE_DOM"/>
    <property type="match status" value="1"/>
</dbReference>
<dbReference type="FunFam" id="3.30.200.20:FF:000747">
    <property type="entry name" value="Unplaced genomic scaffold supercont1.2, whole genome shotgun sequence"/>
    <property type="match status" value="1"/>
</dbReference>
<reference evidence="5 6" key="1">
    <citation type="submission" date="2019-05" db="EMBL/GenBank/DDBJ databases">
        <title>Emergence of the Ug99 lineage of the wheat stem rust pathogen through somatic hybridization.</title>
        <authorList>
            <person name="Li F."/>
            <person name="Upadhyaya N.M."/>
            <person name="Sperschneider J."/>
            <person name="Matny O."/>
            <person name="Nguyen-Phuc H."/>
            <person name="Mago R."/>
            <person name="Raley C."/>
            <person name="Miller M.E."/>
            <person name="Silverstein K.A.T."/>
            <person name="Henningsen E."/>
            <person name="Hirsch C.D."/>
            <person name="Visser B."/>
            <person name="Pretorius Z.A."/>
            <person name="Steffenson B.J."/>
            <person name="Schwessinger B."/>
            <person name="Dodds P.N."/>
            <person name="Figueroa M."/>
        </authorList>
    </citation>
    <scope>NUCLEOTIDE SEQUENCE [LARGE SCALE GENOMIC DNA]</scope>
    <source>
        <strain evidence="5">21-0</strain>
    </source>
</reference>
<dbReference type="GO" id="GO:0005634">
    <property type="term" value="C:nucleus"/>
    <property type="evidence" value="ECO:0007669"/>
    <property type="project" value="TreeGrafter"/>
</dbReference>
<evidence type="ECO:0000313" key="6">
    <source>
        <dbReference type="Proteomes" id="UP000324748"/>
    </source>
</evidence>
<dbReference type="AlphaFoldDB" id="A0A5B0NSP6"/>
<feature type="region of interest" description="Disordered" evidence="3">
    <location>
        <begin position="207"/>
        <end position="343"/>
    </location>
</feature>
<keyword evidence="2" id="KW-0067">ATP-binding</keyword>
<dbReference type="OrthoDB" id="10252171at2759"/>
<feature type="compositionally biased region" description="Low complexity" evidence="3">
    <location>
        <begin position="127"/>
        <end position="161"/>
    </location>
</feature>
<dbReference type="PANTHER" id="PTHR24346">
    <property type="entry name" value="MAP/MICROTUBULE AFFINITY-REGULATING KINASE"/>
    <property type="match status" value="1"/>
</dbReference>
<protein>
    <recommendedName>
        <fullName evidence="4">Protein kinase domain-containing protein</fullName>
    </recommendedName>
</protein>
<proteinExistence type="predicted"/>
<feature type="compositionally biased region" description="Low complexity" evidence="3">
    <location>
        <begin position="67"/>
        <end position="78"/>
    </location>
</feature>
<feature type="compositionally biased region" description="Polar residues" evidence="3">
    <location>
        <begin position="219"/>
        <end position="234"/>
    </location>
</feature>
<feature type="compositionally biased region" description="Acidic residues" evidence="3">
    <location>
        <begin position="775"/>
        <end position="785"/>
    </location>
</feature>
<name>A0A5B0NSP6_PUCGR</name>
<dbReference type="SUPFAM" id="SSF56112">
    <property type="entry name" value="Protein kinase-like (PK-like)"/>
    <property type="match status" value="1"/>
</dbReference>
<dbReference type="GO" id="GO:0005524">
    <property type="term" value="F:ATP binding"/>
    <property type="evidence" value="ECO:0007669"/>
    <property type="project" value="UniProtKB-KW"/>
</dbReference>
<feature type="compositionally biased region" description="Polar residues" evidence="3">
    <location>
        <begin position="79"/>
        <end position="96"/>
    </location>
</feature>
<organism evidence="5 6">
    <name type="scientific">Puccinia graminis f. sp. tritici</name>
    <dbReference type="NCBI Taxonomy" id="56615"/>
    <lineage>
        <taxon>Eukaryota</taxon>
        <taxon>Fungi</taxon>
        <taxon>Dikarya</taxon>
        <taxon>Basidiomycota</taxon>
        <taxon>Pucciniomycotina</taxon>
        <taxon>Pucciniomycetes</taxon>
        <taxon>Pucciniales</taxon>
        <taxon>Pucciniaceae</taxon>
        <taxon>Puccinia</taxon>
    </lineage>
</organism>
<evidence type="ECO:0000256" key="2">
    <source>
        <dbReference type="ARBA" id="ARBA00022840"/>
    </source>
</evidence>
<dbReference type="Gene3D" id="1.10.510.10">
    <property type="entry name" value="Transferase(Phosphotransferase) domain 1"/>
    <property type="match status" value="1"/>
</dbReference>
<dbReference type="EMBL" id="VSWC01000092">
    <property type="protein sequence ID" value="KAA1091656.1"/>
    <property type="molecule type" value="Genomic_DNA"/>
</dbReference>
<feature type="compositionally biased region" description="Basic and acidic residues" evidence="3">
    <location>
        <begin position="754"/>
        <end position="764"/>
    </location>
</feature>
<feature type="compositionally biased region" description="Polar residues" evidence="3">
    <location>
        <begin position="329"/>
        <end position="343"/>
    </location>
</feature>
<feature type="compositionally biased region" description="Polar residues" evidence="3">
    <location>
        <begin position="289"/>
        <end position="298"/>
    </location>
</feature>
<feature type="compositionally biased region" description="Low complexity" evidence="3">
    <location>
        <begin position="1"/>
        <end position="46"/>
    </location>
</feature>
<feature type="domain" description="Protein kinase" evidence="4">
    <location>
        <begin position="473"/>
        <end position="817"/>
    </location>
</feature>
<feature type="region of interest" description="Disordered" evidence="3">
    <location>
        <begin position="1"/>
        <end position="174"/>
    </location>
</feature>
<feature type="compositionally biased region" description="Acidic residues" evidence="3">
    <location>
        <begin position="240"/>
        <end position="258"/>
    </location>
</feature>
<sequence>MNHHQQQQQQPTTTTTSRTIRIPSLTTTRPISLNTTNNTLTIIPPSFNSFNNGHSIATLIREKRRQQQQQQQQQQQAQTNSSTTSSPIDRNSNIPLPSSSQERRPRSRRQTRIGPLADLHMTSRFDTLTPLSLTTTTTTTTTTATTTTLTSSSSPASPSASDQTHSRHNPPSFINLFTNQCHPLEPSDPRLAEVVMTPTTEEWWAFGGIPHKSRKKTSLDNTISATSMTPTQTKNRGREDEEDDEEEDEEDDQADDDSDHTGASSNDSDRSPSSFNHHHSPQLQSSSSITTPDNNLETSNHHHHPKQQQQHSSSPTPTTNRITPLNICSDITPSSTPNSPKNLISPLSSPLEFSAGLISTEAEPTLPLPTLTSVNGIINVPSSPVAETSLSHKPESHHFFPTLTAMSSYSVGSPSEPSTEPLTSTALLSSLLDKAPPSTSSRPCSLAHDGIVRKTIDPRSYSALTAHRNLDSFVIHSSAGSGAYGIVKHAQEKGADGQPVGPPLVIKYIIKQRILADCWKRHKVLGPVPIEIHVLDHIRRVNYRPSIIAMATQYMEARKSKGEKASVETIPNRADLIQLCAKETTLAPSQTQQRTGHPNICGILDYFEDSDYYYLVMPRFGDGKDLFEHIELSPDGLPTDEVRRIFGQIVDGVAFLHERNIVHRDLKDENVILDRNGNAQLIDFGSAAYVREGSKFETFSGTLDFAAPEVLKGVPHGGKEIDVWALGVILFVLITGECPFWNPEEAAQGIGEGSRARTKLESHLSKKRHAKAGDDDLESQSEDDDENGSVLDLLKHCLHLEAQARPSVEHICWHKFFLPSAGWSGPSIPSIAEPSLPHPVV</sequence>
<evidence type="ECO:0000256" key="3">
    <source>
        <dbReference type="SAM" id="MobiDB-lite"/>
    </source>
</evidence>
<feature type="region of interest" description="Disordered" evidence="3">
    <location>
        <begin position="751"/>
        <end position="785"/>
    </location>
</feature>
<dbReference type="SMART" id="SM00220">
    <property type="entry name" value="S_TKc"/>
    <property type="match status" value="1"/>
</dbReference>
<keyword evidence="1" id="KW-0547">Nucleotide-binding</keyword>
<evidence type="ECO:0000256" key="1">
    <source>
        <dbReference type="ARBA" id="ARBA00022741"/>
    </source>
</evidence>